<keyword evidence="1" id="KW-0472">Membrane</keyword>
<proteinExistence type="predicted"/>
<comment type="caution">
    <text evidence="2">The sequence shown here is derived from an EMBL/GenBank/DDBJ whole genome shotgun (WGS) entry which is preliminary data.</text>
</comment>
<keyword evidence="1" id="KW-1133">Transmembrane helix</keyword>
<sequence length="198" mass="21433">MPLRTRIFIVFSVIVLAVLVISLVLIIGPKKILQGGKTDTDQTATDSPAGSDIIYVVDSNGNTVAVTPAQYTVAPATTEETDKNSAKQTARIFIERYGSYSTDNKGQNIVEIKSLTTDALYSKLSVNISSTTGAVFKGVTTKVITNNLSYYSAGSAQADMYVMRDQNDNGAKTSLQQAVSVEMVKLNSKWLVSDFTWK</sequence>
<keyword evidence="1" id="KW-0812">Transmembrane</keyword>
<dbReference type="Proteomes" id="UP000231183">
    <property type="component" value="Unassembled WGS sequence"/>
</dbReference>
<dbReference type="AlphaFoldDB" id="A0A2M6W2Y5"/>
<name>A0A2M6W2Y5_9BACT</name>
<evidence type="ECO:0000256" key="1">
    <source>
        <dbReference type="SAM" id="Phobius"/>
    </source>
</evidence>
<evidence type="ECO:0000313" key="3">
    <source>
        <dbReference type="Proteomes" id="UP000231183"/>
    </source>
</evidence>
<accession>A0A2M6W2Y5</accession>
<reference evidence="3" key="1">
    <citation type="submission" date="2017-09" db="EMBL/GenBank/DDBJ databases">
        <title>Depth-based differentiation of microbial function through sediment-hosted aquifers and enrichment of novel symbionts in the deep terrestrial subsurface.</title>
        <authorList>
            <person name="Probst A.J."/>
            <person name="Ladd B."/>
            <person name="Jarett J.K."/>
            <person name="Geller-Mcgrath D.E."/>
            <person name="Sieber C.M.K."/>
            <person name="Emerson J.B."/>
            <person name="Anantharaman K."/>
            <person name="Thomas B.C."/>
            <person name="Malmstrom R."/>
            <person name="Stieglmeier M."/>
            <person name="Klingl A."/>
            <person name="Woyke T."/>
            <person name="Ryan C.M."/>
            <person name="Banfield J.F."/>
        </authorList>
    </citation>
    <scope>NUCLEOTIDE SEQUENCE [LARGE SCALE GENOMIC DNA]</scope>
</reference>
<gene>
    <name evidence="2" type="ORF">COU31_04890</name>
</gene>
<organism evidence="2 3">
    <name type="scientific">Candidatus Magasanikbacteria bacterium CG10_big_fil_rev_8_21_14_0_10_40_10</name>
    <dbReference type="NCBI Taxonomy" id="1974648"/>
    <lineage>
        <taxon>Bacteria</taxon>
        <taxon>Candidatus Magasanikiibacteriota</taxon>
    </lineage>
</organism>
<dbReference type="EMBL" id="PFBX01000054">
    <property type="protein sequence ID" value="PIT87080.1"/>
    <property type="molecule type" value="Genomic_DNA"/>
</dbReference>
<feature type="transmembrane region" description="Helical" evidence="1">
    <location>
        <begin position="6"/>
        <end position="27"/>
    </location>
</feature>
<protein>
    <submittedName>
        <fullName evidence="2">Uncharacterized protein</fullName>
    </submittedName>
</protein>
<evidence type="ECO:0000313" key="2">
    <source>
        <dbReference type="EMBL" id="PIT87080.1"/>
    </source>
</evidence>